<proteinExistence type="predicted"/>
<keyword evidence="1" id="KW-0472">Membrane</keyword>
<evidence type="ECO:0000256" key="1">
    <source>
        <dbReference type="SAM" id="Phobius"/>
    </source>
</evidence>
<name>A0A382B8N3_9ZZZZ</name>
<protein>
    <submittedName>
        <fullName evidence="2">Uncharacterized protein</fullName>
    </submittedName>
</protein>
<accession>A0A382B8N3</accession>
<dbReference type="AlphaFoldDB" id="A0A382B8N3"/>
<feature type="transmembrane region" description="Helical" evidence="1">
    <location>
        <begin position="6"/>
        <end position="24"/>
    </location>
</feature>
<keyword evidence="1" id="KW-1133">Transmembrane helix</keyword>
<feature type="non-terminal residue" evidence="2">
    <location>
        <position position="121"/>
    </location>
</feature>
<sequence length="121" mass="13635">MLTLLLTFTLFLFGALFPLFLWIVDRERLEIKIHRFVLILALSTVAGGFLLTLLIGLNGTFLVVVLVWIIFLLAVTLFSWGRPRVESWIVTVPSIIGIFFTAWIAGHLINADLISILVLIL</sequence>
<dbReference type="EMBL" id="UINC01028700">
    <property type="protein sequence ID" value="SVB10155.1"/>
    <property type="molecule type" value="Genomic_DNA"/>
</dbReference>
<feature type="transmembrane region" description="Helical" evidence="1">
    <location>
        <begin position="36"/>
        <end position="55"/>
    </location>
</feature>
<feature type="transmembrane region" description="Helical" evidence="1">
    <location>
        <begin position="88"/>
        <end position="109"/>
    </location>
</feature>
<evidence type="ECO:0000313" key="2">
    <source>
        <dbReference type="EMBL" id="SVB10155.1"/>
    </source>
</evidence>
<organism evidence="2">
    <name type="scientific">marine metagenome</name>
    <dbReference type="NCBI Taxonomy" id="408172"/>
    <lineage>
        <taxon>unclassified sequences</taxon>
        <taxon>metagenomes</taxon>
        <taxon>ecological metagenomes</taxon>
    </lineage>
</organism>
<gene>
    <name evidence="2" type="ORF">METZ01_LOCUS163009</name>
</gene>
<feature type="transmembrane region" description="Helical" evidence="1">
    <location>
        <begin position="61"/>
        <end position="81"/>
    </location>
</feature>
<reference evidence="2" key="1">
    <citation type="submission" date="2018-05" db="EMBL/GenBank/DDBJ databases">
        <authorList>
            <person name="Lanie J.A."/>
            <person name="Ng W.-L."/>
            <person name="Kazmierczak K.M."/>
            <person name="Andrzejewski T.M."/>
            <person name="Davidsen T.M."/>
            <person name="Wayne K.J."/>
            <person name="Tettelin H."/>
            <person name="Glass J.I."/>
            <person name="Rusch D."/>
            <person name="Podicherti R."/>
            <person name="Tsui H.-C.T."/>
            <person name="Winkler M.E."/>
        </authorList>
    </citation>
    <scope>NUCLEOTIDE SEQUENCE</scope>
</reference>
<keyword evidence="1" id="KW-0812">Transmembrane</keyword>